<dbReference type="EMBL" id="NCKW01004235">
    <property type="protein sequence ID" value="POM74934.1"/>
    <property type="molecule type" value="Genomic_DNA"/>
</dbReference>
<gene>
    <name evidence="2" type="ORF">PHPALM_8024</name>
</gene>
<comment type="caution">
    <text evidence="2">The sequence shown here is derived from an EMBL/GenBank/DDBJ whole genome shotgun (WGS) entry which is preliminary data.</text>
</comment>
<keyword evidence="3" id="KW-1185">Reference proteome</keyword>
<proteinExistence type="predicted"/>
<dbReference type="AlphaFoldDB" id="A0A2P4YAT9"/>
<evidence type="ECO:0000313" key="3">
    <source>
        <dbReference type="Proteomes" id="UP000237271"/>
    </source>
</evidence>
<reference evidence="2 3" key="1">
    <citation type="journal article" date="2017" name="Genome Biol. Evol.">
        <title>Phytophthora megakarya and P. palmivora, closely related causal agents of cacao black pod rot, underwent increases in genome sizes and gene numbers by different mechanisms.</title>
        <authorList>
            <person name="Ali S.S."/>
            <person name="Shao J."/>
            <person name="Lary D.J."/>
            <person name="Kronmiller B."/>
            <person name="Shen D."/>
            <person name="Strem M.D."/>
            <person name="Amoako-Attah I."/>
            <person name="Akrofi A.Y."/>
            <person name="Begoude B.A."/>
            <person name="Ten Hoopen G.M."/>
            <person name="Coulibaly K."/>
            <person name="Kebe B.I."/>
            <person name="Melnick R.L."/>
            <person name="Guiltinan M.J."/>
            <person name="Tyler B.M."/>
            <person name="Meinhardt L.W."/>
            <person name="Bailey B.A."/>
        </authorList>
    </citation>
    <scope>NUCLEOTIDE SEQUENCE [LARGE SCALE GENOMIC DNA]</scope>
    <source>
        <strain evidence="3">sbr112.9</strain>
    </source>
</reference>
<name>A0A2P4YAT9_9STRA</name>
<sequence>MDGAKSTNVSMETRTEVEKNSGSVVEEKVTGNSVGQTTVDEVQHAFSFGEMRKYHKQWHPHFVSYLDGQAGRVETLLTTDLLVCVFCHENFAEFHPELFNGGLQPTTYPLVPVQLLALEFGEKNVLIVNEGFDNENHTLTMMALHMAGHSEMDSLTIFLLNNGEILFHVAGEDIVGYFNNLGYRCGSGQRVAQFLLNLDNEQVDQCCIMISMVNHRKSDFVKVVAVITKFASE</sequence>
<feature type="region of interest" description="Disordered" evidence="1">
    <location>
        <begin position="1"/>
        <end position="25"/>
    </location>
</feature>
<evidence type="ECO:0000313" key="2">
    <source>
        <dbReference type="EMBL" id="POM74934.1"/>
    </source>
</evidence>
<evidence type="ECO:0000256" key="1">
    <source>
        <dbReference type="SAM" id="MobiDB-lite"/>
    </source>
</evidence>
<feature type="compositionally biased region" description="Polar residues" evidence="1">
    <location>
        <begin position="1"/>
        <end position="12"/>
    </location>
</feature>
<accession>A0A2P4YAT9</accession>
<feature type="compositionally biased region" description="Basic and acidic residues" evidence="1">
    <location>
        <begin position="13"/>
        <end position="25"/>
    </location>
</feature>
<organism evidence="2 3">
    <name type="scientific">Phytophthora palmivora</name>
    <dbReference type="NCBI Taxonomy" id="4796"/>
    <lineage>
        <taxon>Eukaryota</taxon>
        <taxon>Sar</taxon>
        <taxon>Stramenopiles</taxon>
        <taxon>Oomycota</taxon>
        <taxon>Peronosporomycetes</taxon>
        <taxon>Peronosporales</taxon>
        <taxon>Peronosporaceae</taxon>
        <taxon>Phytophthora</taxon>
    </lineage>
</organism>
<protein>
    <submittedName>
        <fullName evidence="2">Uncharacterized protein</fullName>
    </submittedName>
</protein>
<dbReference type="OrthoDB" id="119713at2759"/>
<dbReference type="Proteomes" id="UP000237271">
    <property type="component" value="Unassembled WGS sequence"/>
</dbReference>